<dbReference type="InterPro" id="IPR029044">
    <property type="entry name" value="Nucleotide-diphossugar_trans"/>
</dbReference>
<dbReference type="Gene3D" id="1.25.40.10">
    <property type="entry name" value="Tetratricopeptide repeat domain"/>
    <property type="match status" value="2"/>
</dbReference>
<dbReference type="InterPro" id="IPR019734">
    <property type="entry name" value="TPR_rpt"/>
</dbReference>
<dbReference type="Proteomes" id="UP000608420">
    <property type="component" value="Unassembled WGS sequence"/>
</dbReference>
<keyword evidence="4" id="KW-1185">Reference proteome</keyword>
<proteinExistence type="predicted"/>
<gene>
    <name evidence="3" type="ORF">GCM10010913_46340</name>
</gene>
<feature type="repeat" description="TPR" evidence="1">
    <location>
        <begin position="301"/>
        <end position="333"/>
    </location>
</feature>
<name>A0ABQ1W831_9BACL</name>
<dbReference type="PANTHER" id="PTHR43630:SF2">
    <property type="entry name" value="GLYCOSYLTRANSFERASE"/>
    <property type="match status" value="1"/>
</dbReference>
<dbReference type="SUPFAM" id="SSF53448">
    <property type="entry name" value="Nucleotide-diphospho-sugar transferases"/>
    <property type="match status" value="1"/>
</dbReference>
<reference evidence="4" key="1">
    <citation type="journal article" date="2019" name="Int. J. Syst. Evol. Microbiol.">
        <title>The Global Catalogue of Microorganisms (GCM) 10K type strain sequencing project: providing services to taxonomists for standard genome sequencing and annotation.</title>
        <authorList>
            <consortium name="The Broad Institute Genomics Platform"/>
            <consortium name="The Broad Institute Genome Sequencing Center for Infectious Disease"/>
            <person name="Wu L."/>
            <person name="Ma J."/>
        </authorList>
    </citation>
    <scope>NUCLEOTIDE SEQUENCE [LARGE SCALE GENOMIC DNA]</scope>
    <source>
        <strain evidence="4">CGMCC 1.15420</strain>
    </source>
</reference>
<dbReference type="Pfam" id="PF13181">
    <property type="entry name" value="TPR_8"/>
    <property type="match status" value="1"/>
</dbReference>
<evidence type="ECO:0000313" key="3">
    <source>
        <dbReference type="EMBL" id="GGG18945.1"/>
    </source>
</evidence>
<dbReference type="PROSITE" id="PS50005">
    <property type="entry name" value="TPR"/>
    <property type="match status" value="1"/>
</dbReference>
<sequence length="369" mass="42311">MSSLSVCLMVKNEEHNIKDCLNSVAQYADEILVVDNGSTDKTLDILKDFGCKVIYSDEYYFDRARNLYLEQATGEWILAIDADERLTSEGMKQIRKFISNAPQIIMGAYLPFYQYLGTGRWAYIEMMRLFRNHDQIRYNDKKIHPSPRPSIDKLGGVIHRGLYSPIHHMDSLDGKRTSKKREKYIKLSMEEIKDPGIQVLLGNEYIAVGEYKKAEVNLEKVILSQAPSDIRNRAALHLAQLYILQDDFDKASFVLDNIKTANVQFQSKIHTASAMNYMKFGLFEKALSASFRAIEKDPNAAHNYLNIGVIYDRLGDSKADEYYYSALKLNPYLLNPVIYCDGDSPNPYLHQNVVIESNLERILACMKNK</sequence>
<dbReference type="InterPro" id="IPR011990">
    <property type="entry name" value="TPR-like_helical_dom_sf"/>
</dbReference>
<comment type="caution">
    <text evidence="3">The sequence shown here is derived from an EMBL/GenBank/DDBJ whole genome shotgun (WGS) entry which is preliminary data.</text>
</comment>
<dbReference type="EMBL" id="BMIW01000054">
    <property type="protein sequence ID" value="GGG18945.1"/>
    <property type="molecule type" value="Genomic_DNA"/>
</dbReference>
<organism evidence="3 4">
    <name type="scientific">Paenibacillus aceti</name>
    <dbReference type="NCBI Taxonomy" id="1820010"/>
    <lineage>
        <taxon>Bacteria</taxon>
        <taxon>Bacillati</taxon>
        <taxon>Bacillota</taxon>
        <taxon>Bacilli</taxon>
        <taxon>Bacillales</taxon>
        <taxon>Paenibacillaceae</taxon>
        <taxon>Paenibacillus</taxon>
    </lineage>
</organism>
<protein>
    <recommendedName>
        <fullName evidence="2">Glycosyltransferase 2-like domain-containing protein</fullName>
    </recommendedName>
</protein>
<dbReference type="Pfam" id="PF00535">
    <property type="entry name" value="Glycos_transf_2"/>
    <property type="match status" value="1"/>
</dbReference>
<accession>A0ABQ1W831</accession>
<evidence type="ECO:0000256" key="1">
    <source>
        <dbReference type="PROSITE-ProRule" id="PRU00339"/>
    </source>
</evidence>
<dbReference type="PANTHER" id="PTHR43630">
    <property type="entry name" value="POLY-BETA-1,6-N-ACETYL-D-GLUCOSAMINE SYNTHASE"/>
    <property type="match status" value="1"/>
</dbReference>
<evidence type="ECO:0000259" key="2">
    <source>
        <dbReference type="Pfam" id="PF00535"/>
    </source>
</evidence>
<keyword evidence="1" id="KW-0802">TPR repeat</keyword>
<dbReference type="RefSeq" id="WP_162944089.1">
    <property type="nucleotide sequence ID" value="NZ_KZ987724.1"/>
</dbReference>
<evidence type="ECO:0000313" key="4">
    <source>
        <dbReference type="Proteomes" id="UP000608420"/>
    </source>
</evidence>
<dbReference type="CDD" id="cd02511">
    <property type="entry name" value="Beta4Glucosyltransferase"/>
    <property type="match status" value="1"/>
</dbReference>
<dbReference type="InterPro" id="IPR001173">
    <property type="entry name" value="Glyco_trans_2-like"/>
</dbReference>
<feature type="domain" description="Glycosyltransferase 2-like" evidence="2">
    <location>
        <begin position="5"/>
        <end position="132"/>
    </location>
</feature>
<dbReference type="Gene3D" id="3.90.550.10">
    <property type="entry name" value="Spore Coat Polysaccharide Biosynthesis Protein SpsA, Chain A"/>
    <property type="match status" value="1"/>
</dbReference>
<dbReference type="SUPFAM" id="SSF48452">
    <property type="entry name" value="TPR-like"/>
    <property type="match status" value="1"/>
</dbReference>